<reference evidence="1 2" key="1">
    <citation type="submission" date="2020-08" db="EMBL/GenBank/DDBJ databases">
        <authorList>
            <person name="Hejnol A."/>
        </authorList>
    </citation>
    <scope>NUCLEOTIDE SEQUENCE [LARGE SCALE GENOMIC DNA]</scope>
</reference>
<protein>
    <submittedName>
        <fullName evidence="1">Uncharacterized protein</fullName>
    </submittedName>
</protein>
<accession>A0A7I8WF02</accession>
<proteinExistence type="predicted"/>
<dbReference type="Proteomes" id="UP000549394">
    <property type="component" value="Unassembled WGS sequence"/>
</dbReference>
<comment type="caution">
    <text evidence="1">The sequence shown here is derived from an EMBL/GenBank/DDBJ whole genome shotgun (WGS) entry which is preliminary data.</text>
</comment>
<dbReference type="AlphaFoldDB" id="A0A7I8WF02"/>
<keyword evidence="2" id="KW-1185">Reference proteome</keyword>
<evidence type="ECO:0000313" key="2">
    <source>
        <dbReference type="Proteomes" id="UP000549394"/>
    </source>
</evidence>
<gene>
    <name evidence="1" type="ORF">DGYR_LOCUS13993</name>
</gene>
<dbReference type="EMBL" id="CAJFCJ010000078">
    <property type="protein sequence ID" value="CAD5126763.1"/>
    <property type="molecule type" value="Genomic_DNA"/>
</dbReference>
<organism evidence="1 2">
    <name type="scientific">Dimorphilus gyrociliatus</name>
    <dbReference type="NCBI Taxonomy" id="2664684"/>
    <lineage>
        <taxon>Eukaryota</taxon>
        <taxon>Metazoa</taxon>
        <taxon>Spiralia</taxon>
        <taxon>Lophotrochozoa</taxon>
        <taxon>Annelida</taxon>
        <taxon>Polychaeta</taxon>
        <taxon>Polychaeta incertae sedis</taxon>
        <taxon>Dinophilidae</taxon>
        <taxon>Dimorphilus</taxon>
    </lineage>
</organism>
<evidence type="ECO:0000313" key="1">
    <source>
        <dbReference type="EMBL" id="CAD5126763.1"/>
    </source>
</evidence>
<name>A0A7I8WF02_9ANNE</name>
<sequence>MGTKDIQQNQCITNVYERYVCYENGYGCYATKYEVPGFIKKLGNYHGFDLSPMINDPEAADPKICAKYCLETPSCIGFVVSEVVNPTLGCFLKSTSYKIAQSLNNFLTYDRYAYSDSTCEVGSCIVTPPPTSLGNFNYQSCKSACESDPLCKHFSIGAGECFSYNTCQNDKENINKVVCSHSKSIIPKETIYDPSVIDIVNDLNNSTCVDLQFNPLAIRYPFPGVNKPLAPILLEVIGENLSCSSGQLSNVMVYIPSFPQYKVNFEGIFQICKLIFFNNQQCKYSCSCDNRFCEGLYIRAFSDKSISKICEVKFP</sequence>